<reference evidence="4 5" key="1">
    <citation type="submission" date="2018-01" db="EMBL/GenBank/DDBJ databases">
        <title>Draft genome sequence of Salinispora sp. 13K206.</title>
        <authorList>
            <person name="Sahin N."/>
            <person name="Saygin H."/>
            <person name="Ay H."/>
        </authorList>
    </citation>
    <scope>NUCLEOTIDE SEQUENCE [LARGE SCALE GENOMIC DNA]</scope>
    <source>
        <strain evidence="4 5">13K206</strain>
    </source>
</reference>
<dbReference type="OrthoDB" id="5242868at2"/>
<dbReference type="Gene3D" id="3.40.50.720">
    <property type="entry name" value="NAD(P)-binding Rossmann-like Domain"/>
    <property type="match status" value="1"/>
</dbReference>
<dbReference type="PRINTS" id="PR00081">
    <property type="entry name" value="GDHRDH"/>
</dbReference>
<comment type="caution">
    <text evidence="4">The sequence shown here is derived from an EMBL/GenBank/DDBJ whole genome shotgun (WGS) entry which is preliminary data.</text>
</comment>
<comment type="similarity">
    <text evidence="1 3">Belongs to the short-chain dehydrogenases/reductases (SDR) family.</text>
</comment>
<dbReference type="NCBIfam" id="NF005495">
    <property type="entry name" value="PRK07109.1"/>
    <property type="match status" value="1"/>
</dbReference>
<evidence type="ECO:0000256" key="3">
    <source>
        <dbReference type="RuleBase" id="RU000363"/>
    </source>
</evidence>
<sequence>MRARDLVVVVTGASSGIGRAAAYAFADRRCALALAARRDAALDQVAQECAARGGAAIAVATDVSDAGAVDELARRALERYGRIDVWVNAAAVSAFGRFDDIPIEDFRRVLDINIMGYVHGARAALPVMRKQGRGVLINVSSIVGVVPQPYTHAYTMSKFAIRALSGSLRQELQVEGVRGVKVCTLLPPTVDTPLFQQAANVTGRTVRAMPPVYPPERMADAIVDLVRLPRREAAVGLVSRSLRMQSRLTPGLVEKLMAVQVDRMHLSSDKPAPASSGNLYHPAPGPGAVHGGWMRRGSQLLRVPARAALVFAAASVVSRRRR</sequence>
<keyword evidence="2" id="KW-0560">Oxidoreductase</keyword>
<evidence type="ECO:0000313" key="4">
    <source>
        <dbReference type="EMBL" id="PZF86370.1"/>
    </source>
</evidence>
<protein>
    <submittedName>
        <fullName evidence="4">Short-chain dehydrogenase</fullName>
    </submittedName>
</protein>
<evidence type="ECO:0000256" key="1">
    <source>
        <dbReference type="ARBA" id="ARBA00006484"/>
    </source>
</evidence>
<dbReference type="PANTHER" id="PTHR44196:SF1">
    <property type="entry name" value="DEHYDROGENASE_REDUCTASE SDR FAMILY MEMBER 7B"/>
    <property type="match status" value="1"/>
</dbReference>
<proteinExistence type="inferred from homology"/>
<dbReference type="SUPFAM" id="SSF51735">
    <property type="entry name" value="NAD(P)-binding Rossmann-fold domains"/>
    <property type="match status" value="1"/>
</dbReference>
<dbReference type="PANTHER" id="PTHR44196">
    <property type="entry name" value="DEHYDROGENASE/REDUCTASE SDR FAMILY MEMBER 7B"/>
    <property type="match status" value="1"/>
</dbReference>
<dbReference type="GO" id="GO:0016491">
    <property type="term" value="F:oxidoreductase activity"/>
    <property type="evidence" value="ECO:0007669"/>
    <property type="project" value="UniProtKB-KW"/>
</dbReference>
<name>A0A2W2BLW2_9ACTN</name>
<dbReference type="InterPro" id="IPR002347">
    <property type="entry name" value="SDR_fam"/>
</dbReference>
<dbReference type="Proteomes" id="UP000248749">
    <property type="component" value="Unassembled WGS sequence"/>
</dbReference>
<dbReference type="InterPro" id="IPR036291">
    <property type="entry name" value="NAD(P)-bd_dom_sf"/>
</dbReference>
<accession>A0A2W2BLW2</accession>
<dbReference type="PROSITE" id="PS00061">
    <property type="entry name" value="ADH_SHORT"/>
    <property type="match status" value="1"/>
</dbReference>
<dbReference type="PRINTS" id="PR00080">
    <property type="entry name" value="SDRFAMILY"/>
</dbReference>
<dbReference type="InterPro" id="IPR020904">
    <property type="entry name" value="Sc_DH/Rdtase_CS"/>
</dbReference>
<keyword evidence="5" id="KW-1185">Reference proteome</keyword>
<dbReference type="Pfam" id="PF00106">
    <property type="entry name" value="adh_short"/>
    <property type="match status" value="1"/>
</dbReference>
<organism evidence="4 5">
    <name type="scientific">Micromonospora deserti</name>
    <dbReference type="NCBI Taxonomy" id="2070366"/>
    <lineage>
        <taxon>Bacteria</taxon>
        <taxon>Bacillati</taxon>
        <taxon>Actinomycetota</taxon>
        <taxon>Actinomycetes</taxon>
        <taxon>Micromonosporales</taxon>
        <taxon>Micromonosporaceae</taxon>
        <taxon>Micromonospora</taxon>
    </lineage>
</organism>
<gene>
    <name evidence="4" type="ORF">C1I99_28990</name>
</gene>
<dbReference type="AlphaFoldDB" id="A0A2W2BLW2"/>
<dbReference type="EMBL" id="POUB01000355">
    <property type="protein sequence ID" value="PZF86370.1"/>
    <property type="molecule type" value="Genomic_DNA"/>
</dbReference>
<dbReference type="GO" id="GO:0016020">
    <property type="term" value="C:membrane"/>
    <property type="evidence" value="ECO:0007669"/>
    <property type="project" value="TreeGrafter"/>
</dbReference>
<evidence type="ECO:0000256" key="2">
    <source>
        <dbReference type="ARBA" id="ARBA00023002"/>
    </source>
</evidence>
<evidence type="ECO:0000313" key="5">
    <source>
        <dbReference type="Proteomes" id="UP000248749"/>
    </source>
</evidence>